<sequence>MRGGGQSGSFSSSTRSGSKNSPKCIRAVNSQLYKKEMSDQGMTWLLLLYTPMLKGTQNYESIIEEVANSLKGALKVGSIDCETKLSFCKDLGVYPCRAPKVLFIHTEQMTVVPW</sequence>
<comment type="caution">
    <text evidence="1">The sequence shown here is derived from an EMBL/GenBank/DDBJ whole genome shotgun (WGS) entry which is preliminary data.</text>
</comment>
<name>A0ACC0HN90_9ERIC</name>
<evidence type="ECO:0000313" key="1">
    <source>
        <dbReference type="EMBL" id="KAI8014611.1"/>
    </source>
</evidence>
<protein>
    <submittedName>
        <fullName evidence="1">DnaJ protein ERDJ3A</fullName>
    </submittedName>
</protein>
<keyword evidence="2" id="KW-1185">Reference proteome</keyword>
<accession>A0ACC0HN90</accession>
<proteinExistence type="predicted"/>
<dbReference type="EMBL" id="CM045761">
    <property type="protein sequence ID" value="KAI8014611.1"/>
    <property type="molecule type" value="Genomic_DNA"/>
</dbReference>
<evidence type="ECO:0000313" key="2">
    <source>
        <dbReference type="Proteomes" id="UP001060215"/>
    </source>
</evidence>
<dbReference type="Proteomes" id="UP001060215">
    <property type="component" value="Chromosome 4"/>
</dbReference>
<organism evidence="1 2">
    <name type="scientific">Camellia lanceoleosa</name>
    <dbReference type="NCBI Taxonomy" id="1840588"/>
    <lineage>
        <taxon>Eukaryota</taxon>
        <taxon>Viridiplantae</taxon>
        <taxon>Streptophyta</taxon>
        <taxon>Embryophyta</taxon>
        <taxon>Tracheophyta</taxon>
        <taxon>Spermatophyta</taxon>
        <taxon>Magnoliopsida</taxon>
        <taxon>eudicotyledons</taxon>
        <taxon>Gunneridae</taxon>
        <taxon>Pentapetalae</taxon>
        <taxon>asterids</taxon>
        <taxon>Ericales</taxon>
        <taxon>Theaceae</taxon>
        <taxon>Camellia</taxon>
    </lineage>
</organism>
<gene>
    <name evidence="1" type="ORF">LOK49_LG05G00221</name>
</gene>
<reference evidence="1 2" key="1">
    <citation type="journal article" date="2022" name="Plant J.">
        <title>Chromosome-level genome of Camellia lanceoleosa provides a valuable resource for understanding genome evolution and self-incompatibility.</title>
        <authorList>
            <person name="Gong W."/>
            <person name="Xiao S."/>
            <person name="Wang L."/>
            <person name="Liao Z."/>
            <person name="Chang Y."/>
            <person name="Mo W."/>
            <person name="Hu G."/>
            <person name="Li W."/>
            <person name="Zhao G."/>
            <person name="Zhu H."/>
            <person name="Hu X."/>
            <person name="Ji K."/>
            <person name="Xiang X."/>
            <person name="Song Q."/>
            <person name="Yuan D."/>
            <person name="Jin S."/>
            <person name="Zhang L."/>
        </authorList>
    </citation>
    <scope>NUCLEOTIDE SEQUENCE [LARGE SCALE GENOMIC DNA]</scope>
    <source>
        <strain evidence="1">SQ_2022a</strain>
    </source>
</reference>